<feature type="compositionally biased region" description="Polar residues" evidence="1">
    <location>
        <begin position="489"/>
        <end position="500"/>
    </location>
</feature>
<feature type="region of interest" description="Disordered" evidence="1">
    <location>
        <begin position="466"/>
        <end position="517"/>
    </location>
</feature>
<reference evidence="2" key="1">
    <citation type="journal article" date="2021" name="New Phytol.">
        <title>Evolutionary innovations through gain and loss of genes in the ectomycorrhizal Boletales.</title>
        <authorList>
            <person name="Wu G."/>
            <person name="Miyauchi S."/>
            <person name="Morin E."/>
            <person name="Kuo A."/>
            <person name="Drula E."/>
            <person name="Varga T."/>
            <person name="Kohler A."/>
            <person name="Feng B."/>
            <person name="Cao Y."/>
            <person name="Lipzen A."/>
            <person name="Daum C."/>
            <person name="Hundley H."/>
            <person name="Pangilinan J."/>
            <person name="Johnson J."/>
            <person name="Barry K."/>
            <person name="LaButti K."/>
            <person name="Ng V."/>
            <person name="Ahrendt S."/>
            <person name="Min B."/>
            <person name="Choi I.G."/>
            <person name="Park H."/>
            <person name="Plett J.M."/>
            <person name="Magnuson J."/>
            <person name="Spatafora J.W."/>
            <person name="Nagy L.G."/>
            <person name="Henrissat B."/>
            <person name="Grigoriev I.V."/>
            <person name="Yang Z.L."/>
            <person name="Xu J."/>
            <person name="Martin F.M."/>
        </authorList>
    </citation>
    <scope>NUCLEOTIDE SEQUENCE</scope>
    <source>
        <strain evidence="2">KKN 215</strain>
    </source>
</reference>
<name>A0A8K0UHA1_9AGAR</name>
<feature type="compositionally biased region" description="Low complexity" evidence="1">
    <location>
        <begin position="410"/>
        <end position="421"/>
    </location>
</feature>
<sequence>MGAEVTVICDEANLSDEMRQSSSVWSPHVVGGHQYYIFDTTRLSVENQTRRSVTLSTPSTEPIVTAGYVDNYSFMDHMGGPSHRNVVAVTPGVVVPAEAAHMHNQAGALVLSGISQETMPHDVATTTNPMGFQYTGVHDLDGSLSQHQAYAMPILSSQGAAAATPPYITGFMKAPGGGPLGLPYLPPPPIRDHTSQYVSGQVCEVGPSKVIPMGSPPMPLQDATASAAPNQSTHTSTMSRPGSVRPKLRVRSRQTLPSKRGLPSPATRPQLSMAQKVAYDSPSPLMMMTPENKNTFRTLGPIGIPAVQTQPISSRSTSSGSSSPSMFKAPEFSYSVPTAVPTPPAHEENHAGPSNASPDELSQAHSVSHIPETTVEPATMKRAAAKRKLDDKYASIPRSAFASNSEWAREAASGSSSTTARGHTEPPKFFVSHTSGAFIAEASGDWDTNMKDKSILKRTREDYRKQTGMDLLSNEDFTPEKKRRKTARGPSQPQSVSTSRAAPRAKQLNFTFLPLPQ</sequence>
<evidence type="ECO:0000256" key="1">
    <source>
        <dbReference type="SAM" id="MobiDB-lite"/>
    </source>
</evidence>
<feature type="compositionally biased region" description="Polar residues" evidence="1">
    <location>
        <begin position="223"/>
        <end position="240"/>
    </location>
</feature>
<gene>
    <name evidence="2" type="ORF">BXZ70DRAFT_467705</name>
</gene>
<feature type="region of interest" description="Disordered" evidence="1">
    <location>
        <begin position="400"/>
        <end position="430"/>
    </location>
</feature>
<organism evidence="2 3">
    <name type="scientific">Cristinia sonorae</name>
    <dbReference type="NCBI Taxonomy" id="1940300"/>
    <lineage>
        <taxon>Eukaryota</taxon>
        <taxon>Fungi</taxon>
        <taxon>Dikarya</taxon>
        <taxon>Basidiomycota</taxon>
        <taxon>Agaricomycotina</taxon>
        <taxon>Agaricomycetes</taxon>
        <taxon>Agaricomycetidae</taxon>
        <taxon>Agaricales</taxon>
        <taxon>Pleurotineae</taxon>
        <taxon>Stephanosporaceae</taxon>
        <taxon>Cristinia</taxon>
    </lineage>
</organism>
<dbReference type="AlphaFoldDB" id="A0A8K0UHA1"/>
<protein>
    <submittedName>
        <fullName evidence="2">Uncharacterized protein</fullName>
    </submittedName>
</protein>
<feature type="region of interest" description="Disordered" evidence="1">
    <location>
        <begin position="213"/>
        <end position="274"/>
    </location>
</feature>
<evidence type="ECO:0000313" key="2">
    <source>
        <dbReference type="EMBL" id="KAH8091779.1"/>
    </source>
</evidence>
<keyword evidence="3" id="KW-1185">Reference proteome</keyword>
<feature type="compositionally biased region" description="Low complexity" evidence="1">
    <location>
        <begin position="313"/>
        <end position="325"/>
    </location>
</feature>
<evidence type="ECO:0000313" key="3">
    <source>
        <dbReference type="Proteomes" id="UP000813824"/>
    </source>
</evidence>
<dbReference type="EMBL" id="JAEVFJ010000034">
    <property type="protein sequence ID" value="KAH8091779.1"/>
    <property type="molecule type" value="Genomic_DNA"/>
</dbReference>
<dbReference type="Proteomes" id="UP000813824">
    <property type="component" value="Unassembled WGS sequence"/>
</dbReference>
<comment type="caution">
    <text evidence="2">The sequence shown here is derived from an EMBL/GenBank/DDBJ whole genome shotgun (WGS) entry which is preliminary data.</text>
</comment>
<feature type="region of interest" description="Disordered" evidence="1">
    <location>
        <begin position="305"/>
        <end position="379"/>
    </location>
</feature>
<accession>A0A8K0UHA1</accession>
<proteinExistence type="predicted"/>